<sequence>MPICARAWPTALARGWLRPAVPMMDESGTSLGNKPSKRAKNDDSVVDGLVGAIDRGTETLASLAEVIKEVAAAKTTPDGLFEEVDNLPGFELEHKSKYFAYLVANPDIARAFMKLPLLYKISWISTFLNQN</sequence>
<evidence type="ECO:0000313" key="1">
    <source>
        <dbReference type="EMBL" id="KAG8083998.1"/>
    </source>
</evidence>
<protein>
    <submittedName>
        <fullName evidence="1">Uncharacterized protein</fullName>
    </submittedName>
</protein>
<reference evidence="1" key="2">
    <citation type="submission" date="2021-02" db="EMBL/GenBank/DDBJ databases">
        <authorList>
            <person name="Kimball J.A."/>
            <person name="Haas M.W."/>
            <person name="Macchietto M."/>
            <person name="Kono T."/>
            <person name="Duquette J."/>
            <person name="Shao M."/>
        </authorList>
    </citation>
    <scope>NUCLEOTIDE SEQUENCE</scope>
    <source>
        <tissue evidence="1">Fresh leaf tissue</tissue>
    </source>
</reference>
<proteinExistence type="predicted"/>
<dbReference type="AlphaFoldDB" id="A0A8J5SZB8"/>
<name>A0A8J5SZB8_ZIZPA</name>
<keyword evidence="2" id="KW-1185">Reference proteome</keyword>
<dbReference type="Proteomes" id="UP000729402">
    <property type="component" value="Unassembled WGS sequence"/>
</dbReference>
<evidence type="ECO:0000313" key="2">
    <source>
        <dbReference type="Proteomes" id="UP000729402"/>
    </source>
</evidence>
<accession>A0A8J5SZB8</accession>
<gene>
    <name evidence="1" type="ORF">GUJ93_ZPchr0010g9550</name>
</gene>
<organism evidence="1 2">
    <name type="scientific">Zizania palustris</name>
    <name type="common">Northern wild rice</name>
    <dbReference type="NCBI Taxonomy" id="103762"/>
    <lineage>
        <taxon>Eukaryota</taxon>
        <taxon>Viridiplantae</taxon>
        <taxon>Streptophyta</taxon>
        <taxon>Embryophyta</taxon>
        <taxon>Tracheophyta</taxon>
        <taxon>Spermatophyta</taxon>
        <taxon>Magnoliopsida</taxon>
        <taxon>Liliopsida</taxon>
        <taxon>Poales</taxon>
        <taxon>Poaceae</taxon>
        <taxon>BOP clade</taxon>
        <taxon>Oryzoideae</taxon>
        <taxon>Oryzeae</taxon>
        <taxon>Zizaniinae</taxon>
        <taxon>Zizania</taxon>
    </lineage>
</organism>
<comment type="caution">
    <text evidence="1">The sequence shown here is derived from an EMBL/GenBank/DDBJ whole genome shotgun (WGS) entry which is preliminary data.</text>
</comment>
<dbReference type="PANTHER" id="PTHR47865:SF1">
    <property type="entry name" value="OS08G0106700 PROTEIN"/>
    <property type="match status" value="1"/>
</dbReference>
<reference evidence="1" key="1">
    <citation type="journal article" date="2021" name="bioRxiv">
        <title>Whole Genome Assembly and Annotation of Northern Wild Rice, Zizania palustris L., Supports a Whole Genome Duplication in the Zizania Genus.</title>
        <authorList>
            <person name="Haas M."/>
            <person name="Kono T."/>
            <person name="Macchietto M."/>
            <person name="Millas R."/>
            <person name="McGilp L."/>
            <person name="Shao M."/>
            <person name="Duquette J."/>
            <person name="Hirsch C.N."/>
            <person name="Kimball J."/>
        </authorList>
    </citation>
    <scope>NUCLEOTIDE SEQUENCE</scope>
    <source>
        <tissue evidence="1">Fresh leaf tissue</tissue>
    </source>
</reference>
<dbReference type="OrthoDB" id="649833at2759"/>
<dbReference type="EMBL" id="JAAALK010000082">
    <property type="protein sequence ID" value="KAG8083998.1"/>
    <property type="molecule type" value="Genomic_DNA"/>
</dbReference>
<dbReference type="PANTHER" id="PTHR47865">
    <property type="entry name" value="OS05G0580550 PROTEIN"/>
    <property type="match status" value="1"/>
</dbReference>